<comment type="similarity">
    <text evidence="4">Belongs to the flavoredoxin family.</text>
</comment>
<dbReference type="OrthoDB" id="5293996at2"/>
<dbReference type="InterPro" id="IPR012349">
    <property type="entry name" value="Split_barrel_FMN-bd"/>
</dbReference>
<accession>A0A5P9NLW7</accession>
<evidence type="ECO:0000313" key="6">
    <source>
        <dbReference type="EMBL" id="QFU76777.1"/>
    </source>
</evidence>
<evidence type="ECO:0000313" key="7">
    <source>
        <dbReference type="Proteomes" id="UP000326287"/>
    </source>
</evidence>
<dbReference type="InterPro" id="IPR002563">
    <property type="entry name" value="Flavin_Rdtase-like_dom"/>
</dbReference>
<comment type="cofactor">
    <cofactor evidence="1">
        <name>FMN</name>
        <dbReference type="ChEBI" id="CHEBI:58210"/>
    </cofactor>
</comment>
<dbReference type="SUPFAM" id="SSF50475">
    <property type="entry name" value="FMN-binding split barrel"/>
    <property type="match status" value="1"/>
</dbReference>
<feature type="domain" description="Flavin reductase like" evidence="5">
    <location>
        <begin position="23"/>
        <end position="171"/>
    </location>
</feature>
<dbReference type="Proteomes" id="UP000326287">
    <property type="component" value="Chromosome"/>
</dbReference>
<name>A0A5P9NLW7_9GAMM</name>
<dbReference type="EMBL" id="CP036422">
    <property type="protein sequence ID" value="QFU76777.1"/>
    <property type="molecule type" value="Genomic_DNA"/>
</dbReference>
<dbReference type="GO" id="GO:0010181">
    <property type="term" value="F:FMN binding"/>
    <property type="evidence" value="ECO:0007669"/>
    <property type="project" value="InterPro"/>
</dbReference>
<dbReference type="Pfam" id="PF01613">
    <property type="entry name" value="Flavin_Reduct"/>
    <property type="match status" value="1"/>
</dbReference>
<evidence type="ECO:0000259" key="5">
    <source>
        <dbReference type="SMART" id="SM00903"/>
    </source>
</evidence>
<evidence type="ECO:0000256" key="3">
    <source>
        <dbReference type="ARBA" id="ARBA00022643"/>
    </source>
</evidence>
<evidence type="ECO:0000256" key="1">
    <source>
        <dbReference type="ARBA" id="ARBA00001917"/>
    </source>
</evidence>
<dbReference type="AlphaFoldDB" id="A0A5P9NLW7"/>
<dbReference type="KEGG" id="halc:EY643_14575"/>
<sequence>MKLKAEDLAGMETRARAAFVNCLSGFKSANLVGTRNAEGKTNLAIMSSTVHLGSHPPLLGLVVRPGGDERHTLRNILETGVYSLNHVHSDFIAAAHQTAARYPSETSEFDEAGLTPTWEDGFAAPLVLEAKVRLGMELREHMPLEVNNTHLVIGEVVLAEVPEGSQRSDGSLDLVAAGSVALSGLDAYHEGVELKRMAYAKPGMPPRQI</sequence>
<reference evidence="6 7" key="1">
    <citation type="submission" date="2019-02" db="EMBL/GenBank/DDBJ databases">
        <authorList>
            <person name="Li S.-H."/>
        </authorList>
    </citation>
    <scope>NUCLEOTIDE SEQUENCE [LARGE SCALE GENOMIC DNA]</scope>
    <source>
        <strain evidence="6 7">IMCC14385</strain>
    </source>
</reference>
<protein>
    <submittedName>
        <fullName evidence="6">Flavin oxidoreductase</fullName>
    </submittedName>
</protein>
<keyword evidence="7" id="KW-1185">Reference proteome</keyword>
<dbReference type="Gene3D" id="2.30.110.10">
    <property type="entry name" value="Electron Transport, Fmn-binding Protein, Chain A"/>
    <property type="match status" value="1"/>
</dbReference>
<organism evidence="6 7">
    <name type="scientific">Halioglobus maricola</name>
    <dbReference type="NCBI Taxonomy" id="2601894"/>
    <lineage>
        <taxon>Bacteria</taxon>
        <taxon>Pseudomonadati</taxon>
        <taxon>Pseudomonadota</taxon>
        <taxon>Gammaproteobacteria</taxon>
        <taxon>Cellvibrionales</taxon>
        <taxon>Halieaceae</taxon>
        <taxon>Halioglobus</taxon>
    </lineage>
</organism>
<dbReference type="RefSeq" id="WP_153239919.1">
    <property type="nucleotide sequence ID" value="NZ_CP036422.1"/>
</dbReference>
<keyword evidence="2" id="KW-0285">Flavoprotein</keyword>
<proteinExistence type="inferred from homology"/>
<dbReference type="PANTHER" id="PTHR33798">
    <property type="entry name" value="FLAVOPROTEIN OXYGENASE"/>
    <property type="match status" value="1"/>
</dbReference>
<keyword evidence="3" id="KW-0288">FMN</keyword>
<evidence type="ECO:0000256" key="2">
    <source>
        <dbReference type="ARBA" id="ARBA00022630"/>
    </source>
</evidence>
<dbReference type="GO" id="GO:0016646">
    <property type="term" value="F:oxidoreductase activity, acting on the CH-NH group of donors, NAD or NADP as acceptor"/>
    <property type="evidence" value="ECO:0007669"/>
    <property type="project" value="UniProtKB-ARBA"/>
</dbReference>
<dbReference type="PANTHER" id="PTHR33798:SF5">
    <property type="entry name" value="FLAVIN REDUCTASE LIKE DOMAIN-CONTAINING PROTEIN"/>
    <property type="match status" value="1"/>
</dbReference>
<dbReference type="SMART" id="SM00903">
    <property type="entry name" value="Flavin_Reduct"/>
    <property type="match status" value="1"/>
</dbReference>
<evidence type="ECO:0000256" key="4">
    <source>
        <dbReference type="ARBA" id="ARBA00038054"/>
    </source>
</evidence>
<gene>
    <name evidence="6" type="ORF">EY643_14575</name>
</gene>